<evidence type="ECO:0000313" key="5">
    <source>
        <dbReference type="EMBL" id="QDV34821.1"/>
    </source>
</evidence>
<accession>A0A518H1U8</accession>
<gene>
    <name evidence="5" type="ORF">ElP_27180</name>
</gene>
<feature type="transmembrane region" description="Helical" evidence="4">
    <location>
        <begin position="20"/>
        <end position="41"/>
    </location>
</feature>
<keyword evidence="2 3" id="KW-0802">TPR repeat</keyword>
<dbReference type="Proteomes" id="UP000317835">
    <property type="component" value="Chromosome"/>
</dbReference>
<dbReference type="PANTHER" id="PTHR45586:SF1">
    <property type="entry name" value="LIPOPOLYSACCHARIDE ASSEMBLY PROTEIN B"/>
    <property type="match status" value="1"/>
</dbReference>
<reference evidence="5 6" key="1">
    <citation type="submission" date="2019-02" db="EMBL/GenBank/DDBJ databases">
        <title>Deep-cultivation of Planctomycetes and their phenomic and genomic characterization uncovers novel biology.</title>
        <authorList>
            <person name="Wiegand S."/>
            <person name="Jogler M."/>
            <person name="Boedeker C."/>
            <person name="Pinto D."/>
            <person name="Vollmers J."/>
            <person name="Rivas-Marin E."/>
            <person name="Kohn T."/>
            <person name="Peeters S.H."/>
            <person name="Heuer A."/>
            <person name="Rast P."/>
            <person name="Oberbeckmann S."/>
            <person name="Bunk B."/>
            <person name="Jeske O."/>
            <person name="Meyerdierks A."/>
            <person name="Storesund J.E."/>
            <person name="Kallscheuer N."/>
            <person name="Luecker S."/>
            <person name="Lage O.M."/>
            <person name="Pohl T."/>
            <person name="Merkel B.J."/>
            <person name="Hornburger P."/>
            <person name="Mueller R.-W."/>
            <person name="Bruemmer F."/>
            <person name="Labrenz M."/>
            <person name="Spormann A.M."/>
            <person name="Op den Camp H."/>
            <person name="Overmann J."/>
            <person name="Amann R."/>
            <person name="Jetten M.S.M."/>
            <person name="Mascher T."/>
            <person name="Medema M.H."/>
            <person name="Devos D.P."/>
            <person name="Kaster A.-K."/>
            <person name="Ovreas L."/>
            <person name="Rohde M."/>
            <person name="Galperin M.Y."/>
            <person name="Jogler C."/>
        </authorList>
    </citation>
    <scope>NUCLEOTIDE SEQUENCE [LARGE SCALE GENOMIC DNA]</scope>
    <source>
        <strain evidence="5 6">ElP</strain>
    </source>
</reference>
<evidence type="ECO:0000256" key="3">
    <source>
        <dbReference type="PROSITE-ProRule" id="PRU00339"/>
    </source>
</evidence>
<dbReference type="Pfam" id="PF07721">
    <property type="entry name" value="TPR_4"/>
    <property type="match status" value="2"/>
</dbReference>
<dbReference type="Pfam" id="PF13432">
    <property type="entry name" value="TPR_16"/>
    <property type="match status" value="2"/>
</dbReference>
<dbReference type="RefSeq" id="WP_145269993.1">
    <property type="nucleotide sequence ID" value="NZ_CP036426.1"/>
</dbReference>
<dbReference type="Pfam" id="PF14559">
    <property type="entry name" value="TPR_19"/>
    <property type="match status" value="1"/>
</dbReference>
<dbReference type="OrthoDB" id="266170at2"/>
<dbReference type="AlphaFoldDB" id="A0A518H1U8"/>
<dbReference type="PANTHER" id="PTHR45586">
    <property type="entry name" value="TPR REPEAT-CONTAINING PROTEIN PA4667"/>
    <property type="match status" value="1"/>
</dbReference>
<dbReference type="Gene3D" id="1.25.40.10">
    <property type="entry name" value="Tetratricopeptide repeat domain"/>
    <property type="match status" value="1"/>
</dbReference>
<dbReference type="SUPFAM" id="SSF48452">
    <property type="entry name" value="TPR-like"/>
    <property type="match status" value="2"/>
</dbReference>
<keyword evidence="4" id="KW-0472">Membrane</keyword>
<evidence type="ECO:0000256" key="4">
    <source>
        <dbReference type="SAM" id="Phobius"/>
    </source>
</evidence>
<dbReference type="SMART" id="SM00028">
    <property type="entry name" value="TPR"/>
    <property type="match status" value="4"/>
</dbReference>
<name>A0A518H1U8_9BACT</name>
<evidence type="ECO:0000313" key="6">
    <source>
        <dbReference type="Proteomes" id="UP000317835"/>
    </source>
</evidence>
<feature type="repeat" description="TPR" evidence="3">
    <location>
        <begin position="118"/>
        <end position="151"/>
    </location>
</feature>
<dbReference type="InterPro" id="IPR051012">
    <property type="entry name" value="CellSynth/LPSAsmb/PSIAsmb"/>
</dbReference>
<dbReference type="InterPro" id="IPR011990">
    <property type="entry name" value="TPR-like_helical_dom_sf"/>
</dbReference>
<proteinExistence type="predicted"/>
<evidence type="ECO:0000256" key="1">
    <source>
        <dbReference type="ARBA" id="ARBA00022737"/>
    </source>
</evidence>
<keyword evidence="4" id="KW-1133">Transmembrane helix</keyword>
<organism evidence="5 6">
    <name type="scientific">Tautonia plasticadhaerens</name>
    <dbReference type="NCBI Taxonomy" id="2527974"/>
    <lineage>
        <taxon>Bacteria</taxon>
        <taxon>Pseudomonadati</taxon>
        <taxon>Planctomycetota</taxon>
        <taxon>Planctomycetia</taxon>
        <taxon>Isosphaerales</taxon>
        <taxon>Isosphaeraceae</taxon>
        <taxon>Tautonia</taxon>
    </lineage>
</organism>
<dbReference type="InterPro" id="IPR011717">
    <property type="entry name" value="TPR-4"/>
</dbReference>
<dbReference type="EMBL" id="CP036426">
    <property type="protein sequence ID" value="QDV34821.1"/>
    <property type="molecule type" value="Genomic_DNA"/>
</dbReference>
<dbReference type="PROSITE" id="PS50005">
    <property type="entry name" value="TPR"/>
    <property type="match status" value="2"/>
</dbReference>
<dbReference type="Pfam" id="PF13428">
    <property type="entry name" value="TPR_14"/>
    <property type="match status" value="1"/>
</dbReference>
<sequence length="420" mass="47082">MVAPETRPTPQPDSKAPPTLARWAGAALLGGLLILVAVAAWRHVRERGRPSSVRSRAEVALRSGRIAEAEAAMGRLAELRAPTAEDWVLRAEIALADDRPEESIAALCRIPDGHPMAPEARKLAGQIELREGRVRRAEEYLREAIELDPNRFQARRELVYIYGMQLRREEIDEQFRALEPHVPLSSKDAFLWGLSRSTAWEGSELSETLRKFIAADPQDHKSRLALSDTLAGLGRLDEAEEALDPLPADSPEVRERRAALAIERGDIPEAERLLADAPEDHAGMARLRGTLALRRRDAEAALRHFRAAEALEPDHRETIFGLARAYTLAGDLERARPYQEMARTYEDFSTLLQFAATPDGQADPELPLKLGRAAEELGRLAEARTWYRLRLERDPFDREAQQALYRLESADEPDPPRHDG</sequence>
<keyword evidence="6" id="KW-1185">Reference proteome</keyword>
<dbReference type="InterPro" id="IPR019734">
    <property type="entry name" value="TPR_rpt"/>
</dbReference>
<protein>
    <submittedName>
        <fullName evidence="5">Tetratricopeptide repeat protein</fullName>
    </submittedName>
</protein>
<dbReference type="KEGG" id="tpla:ElP_27180"/>
<keyword evidence="1" id="KW-0677">Repeat</keyword>
<evidence type="ECO:0000256" key="2">
    <source>
        <dbReference type="ARBA" id="ARBA00022803"/>
    </source>
</evidence>
<keyword evidence="4" id="KW-0812">Transmembrane</keyword>
<feature type="repeat" description="TPR" evidence="3">
    <location>
        <begin position="282"/>
        <end position="315"/>
    </location>
</feature>